<dbReference type="RefSeq" id="XP_026281764.1">
    <property type="nucleotide sequence ID" value="XM_026425979.2"/>
</dbReference>
<dbReference type="GO" id="GO:0000723">
    <property type="term" value="P:telomere maintenance"/>
    <property type="evidence" value="ECO:0007669"/>
    <property type="project" value="InterPro"/>
</dbReference>
<evidence type="ECO:0000313" key="15">
    <source>
        <dbReference type="RefSeq" id="XP_052127573.1"/>
    </source>
</evidence>
<keyword evidence="10" id="KW-0234">DNA repair</keyword>
<evidence type="ECO:0000256" key="8">
    <source>
        <dbReference type="ARBA" id="ARBA00023125"/>
    </source>
</evidence>
<feature type="domain" description="Ku" evidence="12">
    <location>
        <begin position="319"/>
        <end position="457"/>
    </location>
</feature>
<dbReference type="GO" id="GO:0003684">
    <property type="term" value="F:damaged DNA binding"/>
    <property type="evidence" value="ECO:0007669"/>
    <property type="project" value="InterPro"/>
</dbReference>
<dbReference type="GO" id="GO:0003690">
    <property type="term" value="F:double-stranded DNA binding"/>
    <property type="evidence" value="ECO:0007669"/>
    <property type="project" value="TreeGrafter"/>
</dbReference>
<keyword evidence="11" id="KW-0539">Nucleus</keyword>
<dbReference type="KEGG" id="foc:113208799"/>
<dbReference type="RefSeq" id="XP_052127573.1">
    <property type="nucleotide sequence ID" value="XM_052271613.1"/>
</dbReference>
<evidence type="ECO:0000313" key="13">
    <source>
        <dbReference type="Proteomes" id="UP000504606"/>
    </source>
</evidence>
<accession>A0A6J1SKG1</accession>
<evidence type="ECO:0000256" key="10">
    <source>
        <dbReference type="ARBA" id="ARBA00023204"/>
    </source>
</evidence>
<protein>
    <submittedName>
        <fullName evidence="14 15">X-ray repair cross-complementing protein 5</fullName>
    </submittedName>
</protein>
<dbReference type="Gene3D" id="1.25.40.240">
    <property type="entry name" value="Ku, C-terminal domain"/>
    <property type="match status" value="1"/>
</dbReference>
<comment type="similarity">
    <text evidence="2">Belongs to the ku80 family.</text>
</comment>
<evidence type="ECO:0000259" key="12">
    <source>
        <dbReference type="SMART" id="SM00559"/>
    </source>
</evidence>
<dbReference type="Pfam" id="PF02735">
    <property type="entry name" value="Ku"/>
    <property type="match status" value="1"/>
</dbReference>
<dbReference type="GO" id="GO:0004386">
    <property type="term" value="F:helicase activity"/>
    <property type="evidence" value="ECO:0007669"/>
    <property type="project" value="UniProtKB-KW"/>
</dbReference>
<evidence type="ECO:0000256" key="7">
    <source>
        <dbReference type="ARBA" id="ARBA00022840"/>
    </source>
</evidence>
<dbReference type="PANTHER" id="PTHR12604">
    <property type="entry name" value="KU AUTOANTIGEN DNA HELICASE"/>
    <property type="match status" value="1"/>
</dbReference>
<evidence type="ECO:0000256" key="1">
    <source>
        <dbReference type="ARBA" id="ARBA00004123"/>
    </source>
</evidence>
<dbReference type="InterPro" id="IPR016194">
    <property type="entry name" value="SPOC-like_C_dom_sf"/>
</dbReference>
<dbReference type="InterPro" id="IPR014893">
    <property type="entry name" value="Ku_PK_bind"/>
</dbReference>
<dbReference type="InterPro" id="IPR036465">
    <property type="entry name" value="vWFA_dom_sf"/>
</dbReference>
<name>A0A6J1SKG1_FRAOC</name>
<dbReference type="GO" id="GO:0006310">
    <property type="term" value="P:DNA recombination"/>
    <property type="evidence" value="ECO:0007669"/>
    <property type="project" value="UniProtKB-KW"/>
</dbReference>
<keyword evidence="8" id="KW-0238">DNA-binding</keyword>
<keyword evidence="3" id="KW-0547">Nucleotide-binding</keyword>
<dbReference type="Proteomes" id="UP000504606">
    <property type="component" value="Unplaced"/>
</dbReference>
<dbReference type="InterPro" id="IPR024193">
    <property type="entry name" value="Ku80"/>
</dbReference>
<keyword evidence="9" id="KW-0233">DNA recombination</keyword>
<dbReference type="InterPro" id="IPR036494">
    <property type="entry name" value="Ku_C_sf"/>
</dbReference>
<keyword evidence="5" id="KW-0378">Hydrolase</keyword>
<evidence type="ECO:0000256" key="11">
    <source>
        <dbReference type="ARBA" id="ARBA00023242"/>
    </source>
</evidence>
<reference evidence="14 15" key="1">
    <citation type="submission" date="2025-04" db="UniProtKB">
        <authorList>
            <consortium name="RefSeq"/>
        </authorList>
    </citation>
    <scope>IDENTIFICATION</scope>
    <source>
        <tissue evidence="14 15">Whole organism</tissue>
    </source>
</reference>
<evidence type="ECO:0000256" key="2">
    <source>
        <dbReference type="ARBA" id="ARBA00007726"/>
    </source>
</evidence>
<organism evidence="13 14">
    <name type="scientific">Frankliniella occidentalis</name>
    <name type="common">Western flower thrips</name>
    <name type="synonym">Euthrips occidentalis</name>
    <dbReference type="NCBI Taxonomy" id="133901"/>
    <lineage>
        <taxon>Eukaryota</taxon>
        <taxon>Metazoa</taxon>
        <taxon>Ecdysozoa</taxon>
        <taxon>Arthropoda</taxon>
        <taxon>Hexapoda</taxon>
        <taxon>Insecta</taxon>
        <taxon>Pterygota</taxon>
        <taxon>Neoptera</taxon>
        <taxon>Paraneoptera</taxon>
        <taxon>Thysanoptera</taxon>
        <taxon>Terebrantia</taxon>
        <taxon>Thripoidea</taxon>
        <taxon>Thripidae</taxon>
        <taxon>Frankliniella</taxon>
    </lineage>
</organism>
<dbReference type="GO" id="GO:0006303">
    <property type="term" value="P:double-strand break repair via nonhomologous end joining"/>
    <property type="evidence" value="ECO:0007669"/>
    <property type="project" value="InterPro"/>
</dbReference>
<dbReference type="InterPro" id="IPR005161">
    <property type="entry name" value="Ku_N"/>
</dbReference>
<keyword evidence="4" id="KW-0227">DNA damage</keyword>
<dbReference type="CDD" id="cd00873">
    <property type="entry name" value="KU80"/>
    <property type="match status" value="1"/>
</dbReference>
<dbReference type="Pfam" id="PF08785">
    <property type="entry name" value="Ku_PK_bind"/>
    <property type="match status" value="1"/>
</dbReference>
<keyword evidence="7" id="KW-0067">ATP-binding</keyword>
<evidence type="ECO:0000256" key="4">
    <source>
        <dbReference type="ARBA" id="ARBA00022763"/>
    </source>
</evidence>
<dbReference type="PANTHER" id="PTHR12604:SF4">
    <property type="entry name" value="X-RAY REPAIR CROSS-COMPLEMENTING PROTEIN 5"/>
    <property type="match status" value="1"/>
</dbReference>
<proteinExistence type="inferred from homology"/>
<evidence type="ECO:0000256" key="6">
    <source>
        <dbReference type="ARBA" id="ARBA00022806"/>
    </source>
</evidence>
<evidence type="ECO:0000256" key="9">
    <source>
        <dbReference type="ARBA" id="ARBA00023172"/>
    </source>
</evidence>
<dbReference type="SUPFAM" id="SSF53300">
    <property type="entry name" value="vWA-like"/>
    <property type="match status" value="1"/>
</dbReference>
<dbReference type="InterPro" id="IPR006164">
    <property type="entry name" value="DNA_bd_Ku70/Ku80"/>
</dbReference>
<dbReference type="SUPFAM" id="SSF101420">
    <property type="entry name" value="C-terminal domain of Ku80"/>
    <property type="match status" value="1"/>
</dbReference>
<dbReference type="Gene3D" id="2.40.290.10">
    <property type="match status" value="1"/>
</dbReference>
<keyword evidence="13" id="KW-1185">Reference proteome</keyword>
<dbReference type="SMART" id="SM00559">
    <property type="entry name" value="Ku78"/>
    <property type="match status" value="1"/>
</dbReference>
<dbReference type="GO" id="GO:0042162">
    <property type="term" value="F:telomeric DNA binding"/>
    <property type="evidence" value="ECO:0007669"/>
    <property type="project" value="InterPro"/>
</dbReference>
<dbReference type="AlphaFoldDB" id="A0A6J1SKG1"/>
<keyword evidence="6" id="KW-0347">Helicase</keyword>
<dbReference type="SUPFAM" id="SSF100939">
    <property type="entry name" value="SPOC domain-like"/>
    <property type="match status" value="1"/>
</dbReference>
<gene>
    <name evidence="14 15" type="primary">LOC113208799</name>
</gene>
<dbReference type="Pfam" id="PF03731">
    <property type="entry name" value="Ku_N"/>
    <property type="match status" value="1"/>
</dbReference>
<sequence length="736" mass="82007">MTSAEAIVVVLDVGPSVAREISPNGETFLQNAQLCATNIIQRKILSQSIDEIGLIIVGSEETNNPLADDEGYKNIEIAHSLRRANWSMVKSIAKYQKGTEATGDWLDALIVAADFIKTSTEGKIFKEKKIVMLTNFCSDVSDDEVDCIIQGLKNENVQVIAIGPQTAFSESQASIAHEYKSREQEEGEKLIARIVSEVPKSVICSFEDAIPQLMYFEVKKTRPTPWKSELTIGSSIKIPVKAFVKIAETKPFATHDIIIPELRNISSGHSIPVLPSTQNVTDDEQKPKIDLEDEEVSGSGKDFGLIDRDRIYQVSGNDAEAVDAADVIEGYMFGTTIVPVTDDDRPQLDYSSGEKCLSVLGFTKQHNVPFYLISGKGCHEVYPEDDEDSKRAFSALIQAMDSNDMIAVVRKVYRLNAVPKLTALFPMITPEYQCLVMLELPFSESVLTLVLPPLVTEKNKPTDEQLKAVDELMSKMNLMDHDEEDSENGAYDPHKTLDPYMQHYQSIVAKKALKGDSFISRSETDQAVKQLLSPKEELVEAALPALAKIKTLFPLTKVTPKEGARKAAVDLFQQNAPDLSTQTVKQPLDVKDIKHDIGTVQPEEDFKTLINQGLPLDKACDLLMKVVCDLILQAFDADDFLKPGKCLLEMRKVCLEKNHLMYNNSITKLRKDLPLEKSDFWELVVRSQAGLITSSETDQSTVTTEEAKEFLEMITVKDEILQPKTTDEFDDLIDEM</sequence>
<dbReference type="Gene3D" id="3.40.50.410">
    <property type="entry name" value="von Willebrand factor, type A domain"/>
    <property type="match status" value="1"/>
</dbReference>
<evidence type="ECO:0000256" key="5">
    <source>
        <dbReference type="ARBA" id="ARBA00022801"/>
    </source>
</evidence>
<evidence type="ECO:0000256" key="3">
    <source>
        <dbReference type="ARBA" id="ARBA00022741"/>
    </source>
</evidence>
<dbReference type="GO" id="GO:0016787">
    <property type="term" value="F:hydrolase activity"/>
    <property type="evidence" value="ECO:0007669"/>
    <property type="project" value="UniProtKB-KW"/>
</dbReference>
<comment type="subcellular location">
    <subcellularLocation>
        <location evidence="1">Nucleus</location>
    </subcellularLocation>
</comment>
<evidence type="ECO:0000313" key="14">
    <source>
        <dbReference type="RefSeq" id="XP_026281764.1"/>
    </source>
</evidence>
<dbReference type="Gene3D" id="1.10.1600.10">
    <property type="match status" value="1"/>
</dbReference>
<dbReference type="GeneID" id="113208799"/>
<dbReference type="GO" id="GO:0043564">
    <property type="term" value="C:Ku70:Ku80 complex"/>
    <property type="evidence" value="ECO:0007669"/>
    <property type="project" value="InterPro"/>
</dbReference>
<dbReference type="OrthoDB" id="30826at2759"/>
<dbReference type="GO" id="GO:0005524">
    <property type="term" value="F:ATP binding"/>
    <property type="evidence" value="ECO:0007669"/>
    <property type="project" value="UniProtKB-KW"/>
</dbReference>